<protein>
    <submittedName>
        <fullName evidence="2">Uncharacterized protein</fullName>
    </submittedName>
</protein>
<proteinExistence type="predicted"/>
<gene>
    <name evidence="2" type="ORF">GHT09_015389</name>
</gene>
<evidence type="ECO:0000313" key="2">
    <source>
        <dbReference type="EMBL" id="KAF7461260.1"/>
    </source>
</evidence>
<accession>A0A834PL21</accession>
<sequence>MCPKVTPRTATTHTIPGKCKMSELLATGKTTKENLTYHSGNRRVTQKPKGDPERGCGSQAPCPQHPPLSTRAMCSPMAQPRDAGSRSRARAQPPPAAWHPPLSC</sequence>
<dbReference type="Proteomes" id="UP000662637">
    <property type="component" value="Unassembled WGS sequence"/>
</dbReference>
<feature type="compositionally biased region" description="Pro residues" evidence="1">
    <location>
        <begin position="92"/>
        <end position="104"/>
    </location>
</feature>
<dbReference type="AlphaFoldDB" id="A0A834PL21"/>
<feature type="region of interest" description="Disordered" evidence="1">
    <location>
        <begin position="30"/>
        <end position="104"/>
    </location>
</feature>
<comment type="caution">
    <text evidence="2">The sequence shown here is derived from an EMBL/GenBank/DDBJ whole genome shotgun (WGS) entry which is preliminary data.</text>
</comment>
<reference evidence="2" key="1">
    <citation type="submission" date="2020-08" db="EMBL/GenBank/DDBJ databases">
        <authorList>
            <person name="Shumante A."/>
            <person name="Zimin A.V."/>
            <person name="Puiu D."/>
            <person name="Salzberg S.L."/>
        </authorList>
    </citation>
    <scope>NUCLEOTIDE SEQUENCE</scope>
    <source>
        <strain evidence="2">WC2-LM</strain>
        <tissue evidence="2">Liver</tissue>
    </source>
</reference>
<dbReference type="EMBL" id="WJEC01008658">
    <property type="protein sequence ID" value="KAF7461260.1"/>
    <property type="molecule type" value="Genomic_DNA"/>
</dbReference>
<evidence type="ECO:0000313" key="3">
    <source>
        <dbReference type="Proteomes" id="UP000662637"/>
    </source>
</evidence>
<organism evidence="2 3">
    <name type="scientific">Marmota monax</name>
    <name type="common">Woodchuck</name>
    <dbReference type="NCBI Taxonomy" id="9995"/>
    <lineage>
        <taxon>Eukaryota</taxon>
        <taxon>Metazoa</taxon>
        <taxon>Chordata</taxon>
        <taxon>Craniata</taxon>
        <taxon>Vertebrata</taxon>
        <taxon>Euteleostomi</taxon>
        <taxon>Mammalia</taxon>
        <taxon>Eutheria</taxon>
        <taxon>Euarchontoglires</taxon>
        <taxon>Glires</taxon>
        <taxon>Rodentia</taxon>
        <taxon>Sciuromorpha</taxon>
        <taxon>Sciuridae</taxon>
        <taxon>Xerinae</taxon>
        <taxon>Marmotini</taxon>
        <taxon>Marmota</taxon>
    </lineage>
</organism>
<evidence type="ECO:0000256" key="1">
    <source>
        <dbReference type="SAM" id="MobiDB-lite"/>
    </source>
</evidence>
<name>A0A834PL21_MARMO</name>